<accession>E9HH10</accession>
<name>E9HH10_DAPPU</name>
<proteinExistence type="predicted"/>
<reference evidence="1 2" key="1">
    <citation type="journal article" date="2011" name="Science">
        <title>The ecoresponsive genome of Daphnia pulex.</title>
        <authorList>
            <person name="Colbourne J.K."/>
            <person name="Pfrender M.E."/>
            <person name="Gilbert D."/>
            <person name="Thomas W.K."/>
            <person name="Tucker A."/>
            <person name="Oakley T.H."/>
            <person name="Tokishita S."/>
            <person name="Aerts A."/>
            <person name="Arnold G.J."/>
            <person name="Basu M.K."/>
            <person name="Bauer D.J."/>
            <person name="Caceres C.E."/>
            <person name="Carmel L."/>
            <person name="Casola C."/>
            <person name="Choi J.H."/>
            <person name="Detter J.C."/>
            <person name="Dong Q."/>
            <person name="Dusheyko S."/>
            <person name="Eads B.D."/>
            <person name="Frohlich T."/>
            <person name="Geiler-Samerotte K.A."/>
            <person name="Gerlach D."/>
            <person name="Hatcher P."/>
            <person name="Jogdeo S."/>
            <person name="Krijgsveld J."/>
            <person name="Kriventseva E.V."/>
            <person name="Kultz D."/>
            <person name="Laforsch C."/>
            <person name="Lindquist E."/>
            <person name="Lopez J."/>
            <person name="Manak J.R."/>
            <person name="Muller J."/>
            <person name="Pangilinan J."/>
            <person name="Patwardhan R.P."/>
            <person name="Pitluck S."/>
            <person name="Pritham E.J."/>
            <person name="Rechtsteiner A."/>
            <person name="Rho M."/>
            <person name="Rogozin I.B."/>
            <person name="Sakarya O."/>
            <person name="Salamov A."/>
            <person name="Schaack S."/>
            <person name="Shapiro H."/>
            <person name="Shiga Y."/>
            <person name="Skalitzky C."/>
            <person name="Smith Z."/>
            <person name="Souvorov A."/>
            <person name="Sung W."/>
            <person name="Tang Z."/>
            <person name="Tsuchiya D."/>
            <person name="Tu H."/>
            <person name="Vos H."/>
            <person name="Wang M."/>
            <person name="Wolf Y.I."/>
            <person name="Yamagata H."/>
            <person name="Yamada T."/>
            <person name="Ye Y."/>
            <person name="Shaw J.R."/>
            <person name="Andrews J."/>
            <person name="Crease T.J."/>
            <person name="Tang H."/>
            <person name="Lucas S.M."/>
            <person name="Robertson H.M."/>
            <person name="Bork P."/>
            <person name="Koonin E.V."/>
            <person name="Zdobnov E.M."/>
            <person name="Grigoriev I.V."/>
            <person name="Lynch M."/>
            <person name="Boore J.L."/>
        </authorList>
    </citation>
    <scope>NUCLEOTIDE SEQUENCE [LARGE SCALE GENOMIC DNA]</scope>
</reference>
<evidence type="ECO:0000313" key="2">
    <source>
        <dbReference type="Proteomes" id="UP000000305"/>
    </source>
</evidence>
<dbReference type="AlphaFoldDB" id="E9HH10"/>
<dbReference type="HOGENOM" id="CLU_2944014_0_0_1"/>
<dbReference type="Proteomes" id="UP000000305">
    <property type="component" value="Unassembled WGS sequence"/>
</dbReference>
<dbReference type="InParanoid" id="E9HH10"/>
<dbReference type="KEGG" id="dpx:DAPPUDRAFT_259301"/>
<organism evidence="1 2">
    <name type="scientific">Daphnia pulex</name>
    <name type="common">Water flea</name>
    <dbReference type="NCBI Taxonomy" id="6669"/>
    <lineage>
        <taxon>Eukaryota</taxon>
        <taxon>Metazoa</taxon>
        <taxon>Ecdysozoa</taxon>
        <taxon>Arthropoda</taxon>
        <taxon>Crustacea</taxon>
        <taxon>Branchiopoda</taxon>
        <taxon>Diplostraca</taxon>
        <taxon>Cladocera</taxon>
        <taxon>Anomopoda</taxon>
        <taxon>Daphniidae</taxon>
        <taxon>Daphnia</taxon>
    </lineage>
</organism>
<evidence type="ECO:0000313" key="1">
    <source>
        <dbReference type="EMBL" id="EFX68977.1"/>
    </source>
</evidence>
<dbReference type="PhylomeDB" id="E9HH10"/>
<sequence>MTVVMETEFFNSSNYTEKLATLDIQGLTHLTDSKTFAEWVGGNPEFGTLLNLTGLIISLN</sequence>
<protein>
    <submittedName>
        <fullName evidence="1">Uncharacterized protein</fullName>
    </submittedName>
</protein>
<dbReference type="EMBL" id="GL732644">
    <property type="protein sequence ID" value="EFX68977.1"/>
    <property type="molecule type" value="Genomic_DNA"/>
</dbReference>
<keyword evidence="2" id="KW-1185">Reference proteome</keyword>
<gene>
    <name evidence="1" type="ORF">DAPPUDRAFT_259301</name>
</gene>